<keyword evidence="5 6" id="KW-0472">Membrane</keyword>
<sequence>MSSNDLDAILHQADTDRGRLDGAAIGPFSLTALGIAAVVGAGIFVTTGVAASQYAGPAVVISFIIAGFAAAATSLCYAEMAAMIPAAGSTYSYAYATFGGFLAWVIGWDLLLEYLFGGSTVAVGWSGYFVSAMESIGITIPHDLTQPPFGDDAGIINLPAIFIVLAMCGLLAFGTRESARANNAMVALKLGILVLFIVVGAWYIKDANWQPFLPANEGGFGEFGWTGVLRAAGVVFFAYIGFDAVSTAAAEARDPKRTIPIGLLGTVIISTTLYVAIAGVMTGMASYKVLDVADPLTAAVRAAGPSLDWLEAMLSIAAVIGLAATVMVVFYGQTRILMRMASDGLLPDWMGKVSGKHKTPVGATAICAVGGAICAGLLPIDALANLVSIGTLFAFVIVCSAVLVLRRKRPELERPFRVPALPLVAGIGILAAVALIAMLPATTWIRLIVWLLIGLAIYYGWGRANSRARMASLGD</sequence>
<evidence type="ECO:0000256" key="1">
    <source>
        <dbReference type="ARBA" id="ARBA00004141"/>
    </source>
</evidence>
<evidence type="ECO:0000256" key="4">
    <source>
        <dbReference type="ARBA" id="ARBA00022989"/>
    </source>
</evidence>
<keyword evidence="8" id="KW-1185">Reference proteome</keyword>
<feature type="transmembrane region" description="Helical" evidence="6">
    <location>
        <begin position="360"/>
        <end position="380"/>
    </location>
</feature>
<feature type="transmembrane region" description="Helical" evidence="6">
    <location>
        <begin position="263"/>
        <end position="287"/>
    </location>
</feature>
<evidence type="ECO:0000256" key="5">
    <source>
        <dbReference type="ARBA" id="ARBA00023136"/>
    </source>
</evidence>
<evidence type="ECO:0000256" key="6">
    <source>
        <dbReference type="SAM" id="Phobius"/>
    </source>
</evidence>
<feature type="transmembrane region" description="Helical" evidence="6">
    <location>
        <begin position="386"/>
        <end position="406"/>
    </location>
</feature>
<accession>A0ABY5PK87</accession>
<feature type="transmembrane region" description="Helical" evidence="6">
    <location>
        <begin position="418"/>
        <end position="438"/>
    </location>
</feature>
<evidence type="ECO:0000256" key="2">
    <source>
        <dbReference type="ARBA" id="ARBA00022448"/>
    </source>
</evidence>
<name>A0ABY5PK87_9ACTN</name>
<protein>
    <submittedName>
        <fullName evidence="7">Amino acid permease</fullName>
    </submittedName>
</protein>
<keyword evidence="3 6" id="KW-0812">Transmembrane</keyword>
<feature type="transmembrane region" description="Helical" evidence="6">
    <location>
        <begin position="444"/>
        <end position="461"/>
    </location>
</feature>
<dbReference type="Gene3D" id="1.20.1740.10">
    <property type="entry name" value="Amino acid/polyamine transporter I"/>
    <property type="match status" value="1"/>
</dbReference>
<feature type="transmembrane region" description="Helical" evidence="6">
    <location>
        <begin position="224"/>
        <end position="242"/>
    </location>
</feature>
<feature type="transmembrane region" description="Helical" evidence="6">
    <location>
        <begin position="186"/>
        <end position="204"/>
    </location>
</feature>
<comment type="subcellular location">
    <subcellularLocation>
        <location evidence="1">Membrane</location>
        <topology evidence="1">Multi-pass membrane protein</topology>
    </subcellularLocation>
</comment>
<feature type="transmembrane region" description="Helical" evidence="6">
    <location>
        <begin position="154"/>
        <end position="174"/>
    </location>
</feature>
<evidence type="ECO:0000256" key="3">
    <source>
        <dbReference type="ARBA" id="ARBA00022692"/>
    </source>
</evidence>
<feature type="transmembrane region" description="Helical" evidence="6">
    <location>
        <begin position="312"/>
        <end position="332"/>
    </location>
</feature>
<feature type="transmembrane region" description="Helical" evidence="6">
    <location>
        <begin position="57"/>
        <end position="78"/>
    </location>
</feature>
<reference evidence="8" key="1">
    <citation type="submission" date="2021-11" db="EMBL/GenBank/DDBJ databases">
        <title>Cultivation dependent microbiological survey of springs from the worlds oldest radium mine currently devoted to the extraction of radon-saturated water.</title>
        <authorList>
            <person name="Kapinusova G."/>
            <person name="Smrhova T."/>
            <person name="Strejcek M."/>
            <person name="Suman J."/>
            <person name="Jani K."/>
            <person name="Pajer P."/>
            <person name="Uhlik O."/>
        </authorList>
    </citation>
    <scope>NUCLEOTIDE SEQUENCE [LARGE SCALE GENOMIC DNA]</scope>
    <source>
        <strain evidence="8">J379</strain>
    </source>
</reference>
<feature type="transmembrane region" description="Helical" evidence="6">
    <location>
        <begin position="28"/>
        <end position="51"/>
    </location>
</feature>
<dbReference type="Proteomes" id="UP001058860">
    <property type="component" value="Chromosome"/>
</dbReference>
<dbReference type="PANTHER" id="PTHR43243:SF4">
    <property type="entry name" value="CATIONIC AMINO ACID TRANSPORTER 4"/>
    <property type="match status" value="1"/>
</dbReference>
<dbReference type="EMBL" id="CP088295">
    <property type="protein sequence ID" value="UUY04945.1"/>
    <property type="molecule type" value="Genomic_DNA"/>
</dbReference>
<dbReference type="PANTHER" id="PTHR43243">
    <property type="entry name" value="INNER MEMBRANE TRANSPORTER YGJI-RELATED"/>
    <property type="match status" value="1"/>
</dbReference>
<evidence type="ECO:0000313" key="8">
    <source>
        <dbReference type="Proteomes" id="UP001058860"/>
    </source>
</evidence>
<dbReference type="InterPro" id="IPR002293">
    <property type="entry name" value="AA/rel_permease1"/>
</dbReference>
<evidence type="ECO:0000313" key="7">
    <source>
        <dbReference type="EMBL" id="UUY04945.1"/>
    </source>
</evidence>
<proteinExistence type="predicted"/>
<keyword evidence="4 6" id="KW-1133">Transmembrane helix</keyword>
<dbReference type="RefSeq" id="WP_353865421.1">
    <property type="nucleotide sequence ID" value="NZ_CP088295.1"/>
</dbReference>
<dbReference type="Pfam" id="PF13520">
    <property type="entry name" value="AA_permease_2"/>
    <property type="match status" value="1"/>
</dbReference>
<dbReference type="PIRSF" id="PIRSF006060">
    <property type="entry name" value="AA_transporter"/>
    <property type="match status" value="1"/>
</dbReference>
<gene>
    <name evidence="7" type="ORF">LRS13_05295</name>
</gene>
<keyword evidence="2" id="KW-0813">Transport</keyword>
<feature type="transmembrane region" description="Helical" evidence="6">
    <location>
        <begin position="90"/>
        <end position="111"/>
    </location>
</feature>
<organism evidence="7 8">
    <name type="scientific">Svornostia abyssi</name>
    <dbReference type="NCBI Taxonomy" id="2898438"/>
    <lineage>
        <taxon>Bacteria</taxon>
        <taxon>Bacillati</taxon>
        <taxon>Actinomycetota</taxon>
        <taxon>Thermoleophilia</taxon>
        <taxon>Solirubrobacterales</taxon>
        <taxon>Baekduiaceae</taxon>
        <taxon>Svornostia</taxon>
    </lineage>
</organism>